<accession>A0ABT8EYU5</accession>
<organism evidence="1 2">
    <name type="scientific">Nocardioides abyssi</name>
    <dbReference type="NCBI Taxonomy" id="3058370"/>
    <lineage>
        <taxon>Bacteria</taxon>
        <taxon>Bacillati</taxon>
        <taxon>Actinomycetota</taxon>
        <taxon>Actinomycetes</taxon>
        <taxon>Propionibacteriales</taxon>
        <taxon>Nocardioidaceae</taxon>
        <taxon>Nocardioides</taxon>
    </lineage>
</organism>
<gene>
    <name evidence="1" type="ORF">QWY29_18475</name>
</gene>
<name>A0ABT8EYU5_9ACTN</name>
<protein>
    <submittedName>
        <fullName evidence="1">Uncharacterized protein</fullName>
    </submittedName>
</protein>
<evidence type="ECO:0000313" key="1">
    <source>
        <dbReference type="EMBL" id="MDN4163363.1"/>
    </source>
</evidence>
<comment type="caution">
    <text evidence="1">The sequence shown here is derived from an EMBL/GenBank/DDBJ whole genome shotgun (WGS) entry which is preliminary data.</text>
</comment>
<evidence type="ECO:0000313" key="2">
    <source>
        <dbReference type="Proteomes" id="UP001168537"/>
    </source>
</evidence>
<dbReference type="RefSeq" id="WP_300962663.1">
    <property type="nucleotide sequence ID" value="NZ_JAUHJR010000011.1"/>
</dbReference>
<sequence>MSSKDEKSLQQVLDKIASMDEPRRSVVQRVHEVVMGAAPA</sequence>
<dbReference type="Proteomes" id="UP001168537">
    <property type="component" value="Unassembled WGS sequence"/>
</dbReference>
<dbReference type="EMBL" id="JAUHJR010000011">
    <property type="protein sequence ID" value="MDN4163363.1"/>
    <property type="molecule type" value="Genomic_DNA"/>
</dbReference>
<keyword evidence="2" id="KW-1185">Reference proteome</keyword>
<reference evidence="1" key="1">
    <citation type="submission" date="2023-06" db="EMBL/GenBank/DDBJ databases">
        <title>Draft genome sequence of Nocardioides sp. SOB72.</title>
        <authorList>
            <person name="Zhang G."/>
        </authorList>
    </citation>
    <scope>NUCLEOTIDE SEQUENCE</scope>
    <source>
        <strain evidence="1">SOB72</strain>
    </source>
</reference>
<proteinExistence type="predicted"/>